<dbReference type="InterPro" id="IPR001789">
    <property type="entry name" value="Sig_transdc_resp-reg_receiver"/>
</dbReference>
<dbReference type="Gene3D" id="3.40.50.2300">
    <property type="match status" value="1"/>
</dbReference>
<evidence type="ECO:0000313" key="3">
    <source>
        <dbReference type="EMBL" id="PQA59647.1"/>
    </source>
</evidence>
<dbReference type="PANTHER" id="PTHR44520">
    <property type="entry name" value="RESPONSE REGULATOR RCP1-RELATED"/>
    <property type="match status" value="1"/>
</dbReference>
<dbReference type="PROSITE" id="PS50110">
    <property type="entry name" value="RESPONSE_REGULATORY"/>
    <property type="match status" value="1"/>
</dbReference>
<dbReference type="RefSeq" id="WP_104711295.1">
    <property type="nucleotide sequence ID" value="NZ_PTRA01000001.1"/>
</dbReference>
<protein>
    <recommendedName>
        <fullName evidence="2">Response regulatory domain-containing protein</fullName>
    </recommendedName>
</protein>
<evidence type="ECO:0000313" key="4">
    <source>
        <dbReference type="Proteomes" id="UP000239590"/>
    </source>
</evidence>
<dbReference type="AlphaFoldDB" id="A0A2S7IPK0"/>
<dbReference type="Pfam" id="PF00072">
    <property type="entry name" value="Response_reg"/>
    <property type="match status" value="1"/>
</dbReference>
<dbReference type="InterPro" id="IPR052893">
    <property type="entry name" value="TCS_response_regulator"/>
</dbReference>
<feature type="modified residue" description="4-aspartylphosphate" evidence="1">
    <location>
        <position position="59"/>
    </location>
</feature>
<dbReference type="GO" id="GO:0000160">
    <property type="term" value="P:phosphorelay signal transduction system"/>
    <property type="evidence" value="ECO:0007669"/>
    <property type="project" value="InterPro"/>
</dbReference>
<dbReference type="PANTHER" id="PTHR44520:SF2">
    <property type="entry name" value="RESPONSE REGULATOR RCP1"/>
    <property type="match status" value="1"/>
</dbReference>
<accession>A0A2S7IPK0</accession>
<organism evidence="3 4">
    <name type="scientific">Siphonobacter curvatus</name>
    <dbReference type="NCBI Taxonomy" id="2094562"/>
    <lineage>
        <taxon>Bacteria</taxon>
        <taxon>Pseudomonadati</taxon>
        <taxon>Bacteroidota</taxon>
        <taxon>Cytophagia</taxon>
        <taxon>Cytophagales</taxon>
        <taxon>Cytophagaceae</taxon>
        <taxon>Siphonobacter</taxon>
    </lineage>
</organism>
<dbReference type="SUPFAM" id="SSF52172">
    <property type="entry name" value="CheY-like"/>
    <property type="match status" value="1"/>
</dbReference>
<keyword evidence="4" id="KW-1185">Reference proteome</keyword>
<evidence type="ECO:0000256" key="1">
    <source>
        <dbReference type="PROSITE-ProRule" id="PRU00169"/>
    </source>
</evidence>
<name>A0A2S7IPK0_9BACT</name>
<feature type="domain" description="Response regulatory" evidence="2">
    <location>
        <begin position="6"/>
        <end position="126"/>
    </location>
</feature>
<gene>
    <name evidence="3" type="ORF">C5O19_08445</name>
</gene>
<sequence length="136" mass="15692">MKPKPLFLVVEDNPDHRFLLEWSYQKSNQTCNILFAEDGLQALEILESSPVKPALLLLDYELPRMNGLELVMALKSSPKWKHLPIVMMSSSDDPQIVNKAYFNGASSFLEKPQSYQDFKNVWTLVFDFWSLTARLP</sequence>
<dbReference type="EMBL" id="PTRA01000001">
    <property type="protein sequence ID" value="PQA59647.1"/>
    <property type="molecule type" value="Genomic_DNA"/>
</dbReference>
<reference evidence="4" key="1">
    <citation type="submission" date="2018-02" db="EMBL/GenBank/DDBJ databases">
        <title>Genome sequencing of Solimonas sp. HR-BB.</title>
        <authorList>
            <person name="Lee Y."/>
            <person name="Jeon C.O."/>
        </authorList>
    </citation>
    <scope>NUCLEOTIDE SEQUENCE [LARGE SCALE GENOMIC DNA]</scope>
    <source>
        <strain evidence="4">HR-U</strain>
    </source>
</reference>
<dbReference type="SMART" id="SM00448">
    <property type="entry name" value="REC"/>
    <property type="match status" value="1"/>
</dbReference>
<keyword evidence="1" id="KW-0597">Phosphoprotein</keyword>
<dbReference type="CDD" id="cd17557">
    <property type="entry name" value="REC_Rcp-like"/>
    <property type="match status" value="1"/>
</dbReference>
<comment type="caution">
    <text evidence="3">The sequence shown here is derived from an EMBL/GenBank/DDBJ whole genome shotgun (WGS) entry which is preliminary data.</text>
</comment>
<dbReference type="OrthoDB" id="673187at2"/>
<proteinExistence type="predicted"/>
<evidence type="ECO:0000259" key="2">
    <source>
        <dbReference type="PROSITE" id="PS50110"/>
    </source>
</evidence>
<dbReference type="InterPro" id="IPR011006">
    <property type="entry name" value="CheY-like_superfamily"/>
</dbReference>
<dbReference type="Proteomes" id="UP000239590">
    <property type="component" value="Unassembled WGS sequence"/>
</dbReference>